<accession>A0A7W7YIL1</accession>
<evidence type="ECO:0000256" key="1">
    <source>
        <dbReference type="ARBA" id="ARBA00023239"/>
    </source>
</evidence>
<dbReference type="InterPro" id="IPR005486">
    <property type="entry name" value="Glucokinase_regulatory_CS"/>
</dbReference>
<name>A0A7W7YIL1_9BACT</name>
<dbReference type="SUPFAM" id="SSF53697">
    <property type="entry name" value="SIS domain"/>
    <property type="match status" value="1"/>
</dbReference>
<dbReference type="GO" id="GO:0016835">
    <property type="term" value="F:carbon-oxygen lyase activity"/>
    <property type="evidence" value="ECO:0007669"/>
    <property type="project" value="InterPro"/>
</dbReference>
<gene>
    <name evidence="4" type="ORF">HNQ64_001128</name>
</gene>
<evidence type="ECO:0000256" key="2">
    <source>
        <dbReference type="ARBA" id="ARBA00023277"/>
    </source>
</evidence>
<sequence>MKRQKPVAVSGPLLLGIEGGGTRTSVRLVDGQGSILARFQTGPAVLSLLTDRELQWHLKDIAGRLPHWPQAVGVGLAGARTAADQERLRRAVARVWPNVPCVATNDLETALAAAPALKKPIPRVLVLSGTGSCCFGRTPDGRTAKVGGRGHVIGDRGSACDIGLRALRTVMADLDHRGRLGALGAAMLNALMFNEPDELIPWSVHAPKTEIANLAITVFAVAGKGDALAKKILSDSAVTLAADACACANQLVPMGTPVEFIFNGGVLLSNPGFMRQVTRQIRSCWPQAQVTPLKVPSVAGAVELARQEAERMNAGSQAGGSRTVPQESTFALPGCLADLAVLAQSPTEQRNPKSLKLDHLSLGAGIELMLSEDAQIPAAILAEKRSISQVVAQVAKVFEKGGRLFYAGAGTSGRLGVLDASEIPPTFRAPREQVQGIIAGGRQALWSAVEGAEDDLLAGAMAIQHRELGADDVLIGIASSGRTPFVWGAIHEANQRGAYTVLLSFNPAMRGAVGRLKDKSWKPQVMITPNVGPEVLTGSTRLKSGTATKLVLNIITTLAMTKVGKVISNLMVDLNPSNVKLRDRAVRILSELTGCTKERAREALNESGWLVKDAYEKLK</sequence>
<proteinExistence type="predicted"/>
<dbReference type="GO" id="GO:0009254">
    <property type="term" value="P:peptidoglycan turnover"/>
    <property type="evidence" value="ECO:0007669"/>
    <property type="project" value="TreeGrafter"/>
</dbReference>
<protein>
    <submittedName>
        <fullName evidence="4">N-acetylmuramic acid 6-phosphate etherase</fullName>
    </submittedName>
</protein>
<dbReference type="Pfam" id="PF01869">
    <property type="entry name" value="BcrAD_BadFG"/>
    <property type="match status" value="1"/>
</dbReference>
<dbReference type="InterPro" id="IPR043129">
    <property type="entry name" value="ATPase_NBD"/>
</dbReference>
<dbReference type="InterPro" id="IPR001347">
    <property type="entry name" value="SIS_dom"/>
</dbReference>
<dbReference type="Pfam" id="PF22645">
    <property type="entry name" value="GKRP_SIS_N"/>
    <property type="match status" value="1"/>
</dbReference>
<dbReference type="GO" id="GO:0097367">
    <property type="term" value="F:carbohydrate derivative binding"/>
    <property type="evidence" value="ECO:0007669"/>
    <property type="project" value="InterPro"/>
</dbReference>
<evidence type="ECO:0000313" key="4">
    <source>
        <dbReference type="EMBL" id="MBB5036886.1"/>
    </source>
</evidence>
<dbReference type="Gene3D" id="1.10.8.1080">
    <property type="match status" value="1"/>
</dbReference>
<dbReference type="InterPro" id="IPR040190">
    <property type="entry name" value="MURQ/GCKR"/>
</dbReference>
<dbReference type="SUPFAM" id="SSF53067">
    <property type="entry name" value="Actin-like ATPase domain"/>
    <property type="match status" value="2"/>
</dbReference>
<dbReference type="CDD" id="cd05007">
    <property type="entry name" value="SIS_Etherase"/>
    <property type="match status" value="1"/>
</dbReference>
<dbReference type="PROSITE" id="PS01272">
    <property type="entry name" value="GCKR"/>
    <property type="match status" value="1"/>
</dbReference>
<evidence type="ECO:0000259" key="3">
    <source>
        <dbReference type="PROSITE" id="PS51464"/>
    </source>
</evidence>
<dbReference type="GO" id="GO:0046348">
    <property type="term" value="P:amino sugar catabolic process"/>
    <property type="evidence" value="ECO:0007669"/>
    <property type="project" value="InterPro"/>
</dbReference>
<reference evidence="4 5" key="1">
    <citation type="submission" date="2020-08" db="EMBL/GenBank/DDBJ databases">
        <title>Genomic Encyclopedia of Type Strains, Phase IV (KMG-IV): sequencing the most valuable type-strain genomes for metagenomic binning, comparative biology and taxonomic classification.</title>
        <authorList>
            <person name="Goeker M."/>
        </authorList>
    </citation>
    <scope>NUCLEOTIDE SEQUENCE [LARGE SCALE GENOMIC DNA]</scope>
    <source>
        <strain evidence="4 5">DSM 12251</strain>
    </source>
</reference>
<dbReference type="Pfam" id="PF20741">
    <property type="entry name" value="GKRP-like_C"/>
    <property type="match status" value="1"/>
</dbReference>
<dbReference type="NCBIfam" id="NF009222">
    <property type="entry name" value="PRK12570.1"/>
    <property type="match status" value="1"/>
</dbReference>
<comment type="caution">
    <text evidence="4">The sequence shown here is derived from an EMBL/GenBank/DDBJ whole genome shotgun (WGS) entry which is preliminary data.</text>
</comment>
<feature type="domain" description="SIS" evidence="3">
    <location>
        <begin position="394"/>
        <end position="565"/>
    </location>
</feature>
<dbReference type="AlphaFoldDB" id="A0A7W7YIL1"/>
<dbReference type="Proteomes" id="UP000534294">
    <property type="component" value="Unassembled WGS sequence"/>
</dbReference>
<dbReference type="RefSeq" id="WP_184206240.1">
    <property type="nucleotide sequence ID" value="NZ_JACHIF010000002.1"/>
</dbReference>
<keyword evidence="2" id="KW-0119">Carbohydrate metabolism</keyword>
<organism evidence="4 5">
    <name type="scientific">Prosthecobacter dejongeii</name>
    <dbReference type="NCBI Taxonomy" id="48465"/>
    <lineage>
        <taxon>Bacteria</taxon>
        <taxon>Pseudomonadati</taxon>
        <taxon>Verrucomicrobiota</taxon>
        <taxon>Verrucomicrobiia</taxon>
        <taxon>Verrucomicrobiales</taxon>
        <taxon>Verrucomicrobiaceae</taxon>
        <taxon>Prosthecobacter</taxon>
    </lineage>
</organism>
<keyword evidence="5" id="KW-1185">Reference proteome</keyword>
<dbReference type="EMBL" id="JACHIF010000002">
    <property type="protein sequence ID" value="MBB5036886.1"/>
    <property type="molecule type" value="Genomic_DNA"/>
</dbReference>
<dbReference type="CDD" id="cd24007">
    <property type="entry name" value="ASKHA_NBD_eukNAGK-like"/>
    <property type="match status" value="1"/>
</dbReference>
<dbReference type="Gene3D" id="3.30.420.40">
    <property type="match status" value="2"/>
</dbReference>
<dbReference type="GO" id="GO:0016803">
    <property type="term" value="F:ether hydrolase activity"/>
    <property type="evidence" value="ECO:0007669"/>
    <property type="project" value="TreeGrafter"/>
</dbReference>
<dbReference type="NCBIfam" id="NF003915">
    <property type="entry name" value="PRK05441.1"/>
    <property type="match status" value="1"/>
</dbReference>
<dbReference type="PANTHER" id="PTHR10088:SF4">
    <property type="entry name" value="GLUCOKINASE REGULATORY PROTEIN"/>
    <property type="match status" value="1"/>
</dbReference>
<keyword evidence="1" id="KW-0456">Lyase</keyword>
<dbReference type="PROSITE" id="PS51464">
    <property type="entry name" value="SIS"/>
    <property type="match status" value="1"/>
</dbReference>
<dbReference type="PANTHER" id="PTHR10088">
    <property type="entry name" value="GLUCOKINASE REGULATORY PROTEIN"/>
    <property type="match status" value="1"/>
</dbReference>
<dbReference type="InterPro" id="IPR002731">
    <property type="entry name" value="ATPase_BadF"/>
</dbReference>
<dbReference type="InterPro" id="IPR046348">
    <property type="entry name" value="SIS_dom_sf"/>
</dbReference>
<dbReference type="Gene3D" id="3.40.50.10490">
    <property type="entry name" value="Glucose-6-phosphate isomerase like protein, domain 1"/>
    <property type="match status" value="1"/>
</dbReference>
<evidence type="ECO:0000313" key="5">
    <source>
        <dbReference type="Proteomes" id="UP000534294"/>
    </source>
</evidence>
<dbReference type="InterPro" id="IPR005488">
    <property type="entry name" value="Etherase_MurQ"/>
</dbReference>